<accession>A0ABT7YHD1</accession>
<evidence type="ECO:0000313" key="2">
    <source>
        <dbReference type="Proteomes" id="UP001171916"/>
    </source>
</evidence>
<reference evidence="1" key="1">
    <citation type="submission" date="2023-06" db="EMBL/GenBank/DDBJ databases">
        <title>Robiginitalea aurantiacus sp. nov. and Algoriphagus sediminis sp. nov., isolated from coastal sediment.</title>
        <authorList>
            <person name="Zhou Z.Y."/>
            <person name="An J."/>
            <person name="Jia Y.W."/>
            <person name="Du Z.J."/>
        </authorList>
    </citation>
    <scope>NUCLEOTIDE SEQUENCE</scope>
    <source>
        <strain evidence="1">C2-7</strain>
    </source>
</reference>
<dbReference type="RefSeq" id="WP_290003008.1">
    <property type="nucleotide sequence ID" value="NZ_JAUEPH010000010.1"/>
</dbReference>
<keyword evidence="2" id="KW-1185">Reference proteome</keyword>
<evidence type="ECO:0000313" key="1">
    <source>
        <dbReference type="EMBL" id="MDN3205936.1"/>
    </source>
</evidence>
<comment type="caution">
    <text evidence="1">The sequence shown here is derived from an EMBL/GenBank/DDBJ whole genome shotgun (WGS) entry which is preliminary data.</text>
</comment>
<dbReference type="Proteomes" id="UP001171916">
    <property type="component" value="Unassembled WGS sequence"/>
</dbReference>
<dbReference type="Pfam" id="PF14281">
    <property type="entry name" value="PDDEXK_4"/>
    <property type="match status" value="1"/>
</dbReference>
<proteinExistence type="predicted"/>
<dbReference type="EMBL" id="JAUEPH010000010">
    <property type="protein sequence ID" value="MDN3205936.1"/>
    <property type="molecule type" value="Genomic_DNA"/>
</dbReference>
<protein>
    <submittedName>
        <fullName evidence="1">PD-(D/E)XK nuclease family protein</fullName>
    </submittedName>
</protein>
<gene>
    <name evidence="1" type="ORF">QVH07_17410</name>
</gene>
<organism evidence="1 2">
    <name type="scientific">Algoriphagus sediminis</name>
    <dbReference type="NCBI Taxonomy" id="3057113"/>
    <lineage>
        <taxon>Bacteria</taxon>
        <taxon>Pseudomonadati</taxon>
        <taxon>Bacteroidota</taxon>
        <taxon>Cytophagia</taxon>
        <taxon>Cytophagales</taxon>
        <taxon>Cyclobacteriaceae</taxon>
        <taxon>Algoriphagus</taxon>
    </lineage>
</organism>
<dbReference type="InterPro" id="IPR029470">
    <property type="entry name" value="PDDEXK_4"/>
</dbReference>
<sequence>MEHQELEQKYAQLLRDPEFDRLELLLKEPNIFKILGVEDYEIRHSNFLAWLLDPFESHGLNEGFLRRFLQDIFIDNRSQDFSLVELAGLDLSQIEVWREWKGIDILVYSDDIIISIENKVWSGEHSNQLKKYKDTVESQFPHQRKAYVFLSPYGVESSEDEFYVNYSYERINQIIENIIEIRRHQIGDSVLTYLADYSTIIKQNIMNSDHVNEMAKQLYQNHRELLDFVFKNKPNAWDDFRVELEGLVKEKGWILGSKNRYDVKFYPEGMADLIMHYKKANGWPDREAFGFQLNFYDGKRIAFSSYVTKPVQYFDYWERLTEILSEIPDANTKLGKEWKAHFKDSVKWPLEKNMENWNEKKADQVRAFLDKITPIVEKVEAKMLEHKDELLRLKEGIEQYD</sequence>
<name>A0ABT7YHD1_9BACT</name>